<dbReference type="GO" id="GO:0022857">
    <property type="term" value="F:transmembrane transporter activity"/>
    <property type="evidence" value="ECO:0007669"/>
    <property type="project" value="UniProtKB-ARBA"/>
</dbReference>
<dbReference type="KEGG" id="hbq:QI031_13770"/>
<dbReference type="PROSITE" id="PS50893">
    <property type="entry name" value="ABC_TRANSPORTER_2"/>
    <property type="match status" value="1"/>
</dbReference>
<protein>
    <submittedName>
        <fullName evidence="6">ATP-binding cassette domain-containing protein</fullName>
    </submittedName>
</protein>
<dbReference type="GO" id="GO:0005886">
    <property type="term" value="C:plasma membrane"/>
    <property type="evidence" value="ECO:0007669"/>
    <property type="project" value="UniProtKB-SubCell"/>
</dbReference>
<evidence type="ECO:0000256" key="2">
    <source>
        <dbReference type="ARBA" id="ARBA00022448"/>
    </source>
</evidence>
<dbReference type="InterPro" id="IPR050093">
    <property type="entry name" value="ABC_SmlMolc_Importer"/>
</dbReference>
<accession>A0AAJ6NXB4</accession>
<dbReference type="InterPro" id="IPR015856">
    <property type="entry name" value="ABC_transpr_CbiO/EcfA_su"/>
</dbReference>
<evidence type="ECO:0000256" key="4">
    <source>
        <dbReference type="ARBA" id="ARBA00022840"/>
    </source>
</evidence>
<sequence length="262" mass="29814">MPHAHLPHAPYPMPQLRLEQVSLFTKLKTQLQGYPILQDISFEVYPGDCISIVGSSGAGKTSLLRLINRLIEPSNGKIYLENQEYRQIPITQLRQWVTLVLQESKLLGMTVQQTLAYPLLLRRLPTQTIQQRVNYWIEQLHIPSEWLGRTEVQLAAGQRQLVAIARALIIQPKVLLLDEPTSALDAATASSLMQVLTQLNQTHQTTILMVNHQMDLNQMFCGRLLHLQQGQLLTDQTASEIDWVNLRNNLMQADSQAAQEWI</sequence>
<dbReference type="PANTHER" id="PTHR42781:SF9">
    <property type="entry name" value="AMINO ACID ABC TRANSPORTER, ATP-BINDING PROTEIN-RELATED"/>
    <property type="match status" value="1"/>
</dbReference>
<evidence type="ECO:0000256" key="1">
    <source>
        <dbReference type="ARBA" id="ARBA00004417"/>
    </source>
</evidence>
<dbReference type="InterPro" id="IPR003593">
    <property type="entry name" value="AAA+_ATPase"/>
</dbReference>
<dbReference type="SMART" id="SM00382">
    <property type="entry name" value="AAA"/>
    <property type="match status" value="1"/>
</dbReference>
<name>A0AAJ6NXB4_9CYAN</name>
<reference evidence="6 7" key="1">
    <citation type="journal article" date="2023" name="Limnol Oceanogr Lett">
        <title>Environmental adaptations by the intertidal Antarctic cyanobacterium Halotia branconii CENA392 as revealed using long-read genome sequencing.</title>
        <authorList>
            <person name="Dextro R.B."/>
            <person name="Delbaje E."/>
            <person name="Freitas P.N.N."/>
            <person name="Geraldes V."/>
            <person name="Pinto E."/>
            <person name="Long P.F."/>
            <person name="Fiore M.F."/>
        </authorList>
    </citation>
    <scope>NUCLEOTIDE SEQUENCE [LARGE SCALE GENOMIC DNA]</scope>
    <source>
        <strain evidence="6 7">CENA392</strain>
    </source>
</reference>
<evidence type="ECO:0000256" key="3">
    <source>
        <dbReference type="ARBA" id="ARBA00022741"/>
    </source>
</evidence>
<dbReference type="AlphaFoldDB" id="A0AAJ6NXB4"/>
<dbReference type="PROSITE" id="PS00211">
    <property type="entry name" value="ABC_TRANSPORTER_1"/>
    <property type="match status" value="1"/>
</dbReference>
<dbReference type="InterPro" id="IPR017871">
    <property type="entry name" value="ABC_transporter-like_CS"/>
</dbReference>
<comment type="subcellular location">
    <subcellularLocation>
        <location evidence="1">Cell inner membrane</location>
        <topology evidence="1">Peripheral membrane protein</topology>
    </subcellularLocation>
</comment>
<dbReference type="Pfam" id="PF00005">
    <property type="entry name" value="ABC_tran"/>
    <property type="match status" value="1"/>
</dbReference>
<evidence type="ECO:0000313" key="6">
    <source>
        <dbReference type="EMBL" id="WGV28465.1"/>
    </source>
</evidence>
<dbReference type="RefSeq" id="WP_281485690.1">
    <property type="nucleotide sequence ID" value="NZ_CP124543.1"/>
</dbReference>
<keyword evidence="4 6" id="KW-0067">ATP-binding</keyword>
<keyword evidence="2" id="KW-0813">Transport</keyword>
<dbReference type="CDD" id="cd03225">
    <property type="entry name" value="ABC_cobalt_CbiO_domain1"/>
    <property type="match status" value="1"/>
</dbReference>
<dbReference type="GO" id="GO:0016887">
    <property type="term" value="F:ATP hydrolysis activity"/>
    <property type="evidence" value="ECO:0007669"/>
    <property type="project" value="InterPro"/>
</dbReference>
<evidence type="ECO:0000259" key="5">
    <source>
        <dbReference type="PROSITE" id="PS50893"/>
    </source>
</evidence>
<keyword evidence="3" id="KW-0547">Nucleotide-binding</keyword>
<proteinExistence type="predicted"/>
<dbReference type="Gene3D" id="3.40.50.300">
    <property type="entry name" value="P-loop containing nucleotide triphosphate hydrolases"/>
    <property type="match status" value="1"/>
</dbReference>
<evidence type="ECO:0000313" key="7">
    <source>
        <dbReference type="Proteomes" id="UP001223520"/>
    </source>
</evidence>
<dbReference type="EMBL" id="CP124543">
    <property type="protein sequence ID" value="WGV28465.1"/>
    <property type="molecule type" value="Genomic_DNA"/>
</dbReference>
<dbReference type="SUPFAM" id="SSF52540">
    <property type="entry name" value="P-loop containing nucleoside triphosphate hydrolases"/>
    <property type="match status" value="1"/>
</dbReference>
<dbReference type="InterPro" id="IPR027417">
    <property type="entry name" value="P-loop_NTPase"/>
</dbReference>
<keyword evidence="7" id="KW-1185">Reference proteome</keyword>
<feature type="domain" description="ABC transporter" evidence="5">
    <location>
        <begin position="16"/>
        <end position="254"/>
    </location>
</feature>
<gene>
    <name evidence="6" type="ORF">QI031_13770</name>
</gene>
<dbReference type="InterPro" id="IPR003439">
    <property type="entry name" value="ABC_transporter-like_ATP-bd"/>
</dbReference>
<dbReference type="GO" id="GO:0005524">
    <property type="term" value="F:ATP binding"/>
    <property type="evidence" value="ECO:0007669"/>
    <property type="project" value="UniProtKB-KW"/>
</dbReference>
<dbReference type="Proteomes" id="UP001223520">
    <property type="component" value="Chromosome"/>
</dbReference>
<dbReference type="PANTHER" id="PTHR42781">
    <property type="entry name" value="SPERMIDINE/PUTRESCINE IMPORT ATP-BINDING PROTEIN POTA"/>
    <property type="match status" value="1"/>
</dbReference>
<organism evidence="6 7">
    <name type="scientific">Halotia branconii CENA392</name>
    <dbReference type="NCBI Taxonomy" id="1539056"/>
    <lineage>
        <taxon>Bacteria</taxon>
        <taxon>Bacillati</taxon>
        <taxon>Cyanobacteriota</taxon>
        <taxon>Cyanophyceae</taxon>
        <taxon>Nostocales</taxon>
        <taxon>Nodulariaceae</taxon>
        <taxon>Halotia</taxon>
    </lineage>
</organism>